<dbReference type="RefSeq" id="WP_158061336.1">
    <property type="nucleotide sequence ID" value="NZ_CP044427.1"/>
</dbReference>
<evidence type="ECO:0000313" key="2">
    <source>
        <dbReference type="EMBL" id="QFG68950.1"/>
    </source>
</evidence>
<keyword evidence="3" id="KW-1185">Reference proteome</keyword>
<gene>
    <name evidence="2" type="ORF">FY030_09755</name>
</gene>
<dbReference type="Proteomes" id="UP000326546">
    <property type="component" value="Chromosome"/>
</dbReference>
<accession>A0A5J6V4P1</accession>
<evidence type="ECO:0000256" key="1">
    <source>
        <dbReference type="SAM" id="SignalP"/>
    </source>
</evidence>
<dbReference type="EMBL" id="CP044427">
    <property type="protein sequence ID" value="QFG68950.1"/>
    <property type="molecule type" value="Genomic_DNA"/>
</dbReference>
<name>A0A5J6V4P1_9MICO</name>
<evidence type="ECO:0008006" key="4">
    <source>
        <dbReference type="Google" id="ProtNLM"/>
    </source>
</evidence>
<dbReference type="KEGG" id="serw:FY030_09755"/>
<evidence type="ECO:0000313" key="3">
    <source>
        <dbReference type="Proteomes" id="UP000326546"/>
    </source>
</evidence>
<feature type="chain" id="PRO_5038953102" description="Lipoprotein" evidence="1">
    <location>
        <begin position="21"/>
        <end position="174"/>
    </location>
</feature>
<reference evidence="2 3" key="1">
    <citation type="submission" date="2019-09" db="EMBL/GenBank/DDBJ databases">
        <title>Serinicoccus pratensis sp. nov., isolated from meadow soil.</title>
        <authorList>
            <person name="Zhang W."/>
        </authorList>
    </citation>
    <scope>NUCLEOTIDE SEQUENCE [LARGE SCALE GENOMIC DNA]</scope>
    <source>
        <strain evidence="2 3">W204</strain>
    </source>
</reference>
<dbReference type="OrthoDB" id="4545136at2"/>
<dbReference type="AlphaFoldDB" id="A0A5J6V4P1"/>
<protein>
    <recommendedName>
        <fullName evidence="4">Lipoprotein</fullName>
    </recommendedName>
</protein>
<dbReference type="PROSITE" id="PS51257">
    <property type="entry name" value="PROKAR_LIPOPROTEIN"/>
    <property type="match status" value="1"/>
</dbReference>
<organism evidence="2 3">
    <name type="scientific">Ornithinimicrobium pratense</name>
    <dbReference type="NCBI Taxonomy" id="2593973"/>
    <lineage>
        <taxon>Bacteria</taxon>
        <taxon>Bacillati</taxon>
        <taxon>Actinomycetota</taxon>
        <taxon>Actinomycetes</taxon>
        <taxon>Micrococcales</taxon>
        <taxon>Ornithinimicrobiaceae</taxon>
        <taxon>Ornithinimicrobium</taxon>
    </lineage>
</organism>
<keyword evidence="1" id="KW-0732">Signal</keyword>
<sequence length="174" mass="18077">MSLTRLGVTTAAVLSAGLLAGCWSSPAEPMVVAGLRMAGEQLEYWAGTQCPGVGQVTVEVPGKSGADAEHTWTMTAQEGSSSLETFVVGDPPSGFVADAPAPDWPPEGTVRVQVRDDDGGVLGSHLWSLGSLAESGDHPGEWYAEGHGWVDEEGFAELADEGAGSHPFCEVPQR</sequence>
<feature type="signal peptide" evidence="1">
    <location>
        <begin position="1"/>
        <end position="20"/>
    </location>
</feature>
<proteinExistence type="predicted"/>